<proteinExistence type="predicted"/>
<protein>
    <submittedName>
        <fullName evidence="2">Alpha/beta hydrolase</fullName>
    </submittedName>
</protein>
<dbReference type="InterPro" id="IPR029058">
    <property type="entry name" value="AB_hydrolase_fold"/>
</dbReference>
<dbReference type="SUPFAM" id="SSF53474">
    <property type="entry name" value="alpha/beta-Hydrolases"/>
    <property type="match status" value="1"/>
</dbReference>
<dbReference type="PANTHER" id="PTHR48098:SF1">
    <property type="entry name" value="DIACYLGLYCEROL ACYLTRANSFERASE_MYCOLYLTRANSFERASE AG85A"/>
    <property type="match status" value="1"/>
</dbReference>
<dbReference type="InterPro" id="IPR000801">
    <property type="entry name" value="Esterase-like"/>
</dbReference>
<sequence>MLGVLIVLFAGAAPGSAAPETDAGESRIVDTAPGPDGFLDVQVYSAAMNTTLSVQVLRAGDPAEAAPTLYLLNGAAGGHDASSWHQKTDIREFFAGEQVNVVIPLGGSGSYFTDWQSDDPVLGRQQWTTFLTRELPPLIDAEFNGTGVNAAAGISMAATSVFQLALAASGRYVAIGSYSGCIRTSDPMGRVMVRAVVGRWGGDASNMWGRWPSPAWTANDPYLHAEEFRGTTVYVSTGTGLPGPLETLQGPGIAGDVGKLVDQAVVGGVLEAVTNHCAHMLRDRLNELGIPAVFDLRPNGTHSWGYWEQDLYRSWPLFRDALTRGQ</sequence>
<dbReference type="RefSeq" id="WP_051158370.1">
    <property type="nucleotide sequence ID" value="NZ_JBIRUQ010000003.1"/>
</dbReference>
<dbReference type="EMBL" id="JBIRUQ010000003">
    <property type="protein sequence ID" value="MFI1462142.1"/>
    <property type="molecule type" value="Genomic_DNA"/>
</dbReference>
<dbReference type="InterPro" id="IPR050583">
    <property type="entry name" value="Mycobacterial_A85_antigen"/>
</dbReference>
<dbReference type="GO" id="GO:0016787">
    <property type="term" value="F:hydrolase activity"/>
    <property type="evidence" value="ECO:0007669"/>
    <property type="project" value="UniProtKB-KW"/>
</dbReference>
<feature type="chain" id="PRO_5045105531" evidence="1">
    <location>
        <begin position="18"/>
        <end position="326"/>
    </location>
</feature>
<evidence type="ECO:0000313" key="2">
    <source>
        <dbReference type="EMBL" id="MFI1462142.1"/>
    </source>
</evidence>
<keyword evidence="3" id="KW-1185">Reference proteome</keyword>
<dbReference type="Gene3D" id="3.40.50.1820">
    <property type="entry name" value="alpha/beta hydrolase"/>
    <property type="match status" value="1"/>
</dbReference>
<keyword evidence="1" id="KW-0732">Signal</keyword>
<evidence type="ECO:0000313" key="3">
    <source>
        <dbReference type="Proteomes" id="UP001611263"/>
    </source>
</evidence>
<dbReference type="PANTHER" id="PTHR48098">
    <property type="entry name" value="ENTEROCHELIN ESTERASE-RELATED"/>
    <property type="match status" value="1"/>
</dbReference>
<evidence type="ECO:0000256" key="1">
    <source>
        <dbReference type="SAM" id="SignalP"/>
    </source>
</evidence>
<reference evidence="2 3" key="1">
    <citation type="submission" date="2024-10" db="EMBL/GenBank/DDBJ databases">
        <title>The Natural Products Discovery Center: Release of the First 8490 Sequenced Strains for Exploring Actinobacteria Biosynthetic Diversity.</title>
        <authorList>
            <person name="Kalkreuter E."/>
            <person name="Kautsar S.A."/>
            <person name="Yang D."/>
            <person name="Bader C.D."/>
            <person name="Teijaro C.N."/>
            <person name="Fluegel L."/>
            <person name="Davis C.M."/>
            <person name="Simpson J.R."/>
            <person name="Lauterbach L."/>
            <person name="Steele A.D."/>
            <person name="Gui C."/>
            <person name="Meng S."/>
            <person name="Li G."/>
            <person name="Viehrig K."/>
            <person name="Ye F."/>
            <person name="Su P."/>
            <person name="Kiefer A.F."/>
            <person name="Nichols A."/>
            <person name="Cepeda A.J."/>
            <person name="Yan W."/>
            <person name="Fan B."/>
            <person name="Jiang Y."/>
            <person name="Adhikari A."/>
            <person name="Zheng C.-J."/>
            <person name="Schuster L."/>
            <person name="Cowan T.M."/>
            <person name="Smanski M.J."/>
            <person name="Chevrette M.G."/>
            <person name="De Carvalho L.P.S."/>
            <person name="Shen B."/>
        </authorList>
    </citation>
    <scope>NUCLEOTIDE SEQUENCE [LARGE SCALE GENOMIC DNA]</scope>
    <source>
        <strain evidence="2 3">NPDC020568</strain>
    </source>
</reference>
<organism evidence="2 3">
    <name type="scientific">Nocardia carnea</name>
    <dbReference type="NCBI Taxonomy" id="37328"/>
    <lineage>
        <taxon>Bacteria</taxon>
        <taxon>Bacillati</taxon>
        <taxon>Actinomycetota</taxon>
        <taxon>Actinomycetes</taxon>
        <taxon>Mycobacteriales</taxon>
        <taxon>Nocardiaceae</taxon>
        <taxon>Nocardia</taxon>
    </lineage>
</organism>
<dbReference type="GeneID" id="93508971"/>
<dbReference type="Pfam" id="PF00756">
    <property type="entry name" value="Esterase"/>
    <property type="match status" value="1"/>
</dbReference>
<keyword evidence="2" id="KW-0378">Hydrolase</keyword>
<accession>A0ABW7TPM4</accession>
<comment type="caution">
    <text evidence="2">The sequence shown here is derived from an EMBL/GenBank/DDBJ whole genome shotgun (WGS) entry which is preliminary data.</text>
</comment>
<name>A0ABW7TPM4_9NOCA</name>
<dbReference type="Proteomes" id="UP001611263">
    <property type="component" value="Unassembled WGS sequence"/>
</dbReference>
<feature type="signal peptide" evidence="1">
    <location>
        <begin position="1"/>
        <end position="17"/>
    </location>
</feature>
<gene>
    <name evidence="2" type="ORF">ACH4WX_15625</name>
</gene>